<keyword evidence="3" id="KW-0106">Calcium</keyword>
<dbReference type="SMART" id="SM00557">
    <property type="entry name" value="IG_FLMN"/>
    <property type="match status" value="4"/>
</dbReference>
<dbReference type="InterPro" id="IPR011658">
    <property type="entry name" value="PA14_dom"/>
</dbReference>
<evidence type="ECO:0000256" key="4">
    <source>
        <dbReference type="PROSITE-ProRule" id="PRU00076"/>
    </source>
</evidence>
<dbReference type="SMART" id="SM00237">
    <property type="entry name" value="Calx_beta"/>
    <property type="match status" value="1"/>
</dbReference>
<dbReference type="InterPro" id="IPR013783">
    <property type="entry name" value="Ig-like_fold"/>
</dbReference>
<dbReference type="InterPro" id="IPR001298">
    <property type="entry name" value="Filamin/ABP280_rpt"/>
</dbReference>
<evidence type="ECO:0000313" key="9">
    <source>
        <dbReference type="EMBL" id="KAL3785801.1"/>
    </source>
</evidence>
<feature type="repeat" description="Filamin" evidence="5">
    <location>
        <begin position="861"/>
        <end position="950"/>
    </location>
</feature>
<feature type="domain" description="EGF-like" evidence="7">
    <location>
        <begin position="156"/>
        <end position="191"/>
    </location>
</feature>
<keyword evidence="4" id="KW-0245">EGF-like domain</keyword>
<feature type="repeat" description="Filamin" evidence="5">
    <location>
        <begin position="1427"/>
        <end position="1528"/>
    </location>
</feature>
<feature type="domain" description="PA14" evidence="8">
    <location>
        <begin position="1268"/>
        <end position="1408"/>
    </location>
</feature>
<dbReference type="PROSITE" id="PS00022">
    <property type="entry name" value="EGF_1"/>
    <property type="match status" value="1"/>
</dbReference>
<feature type="repeat" description="Filamin" evidence="5">
    <location>
        <begin position="713"/>
        <end position="833"/>
    </location>
</feature>
<proteinExistence type="predicted"/>
<protein>
    <recommendedName>
        <fullName evidence="11">Staphylococcus aureus surface protein A</fullName>
    </recommendedName>
</protein>
<dbReference type="InterPro" id="IPR044801">
    <property type="entry name" value="Filamin"/>
</dbReference>
<feature type="repeat" description="Filamin" evidence="5">
    <location>
        <begin position="1021"/>
        <end position="1057"/>
    </location>
</feature>
<dbReference type="CDD" id="cd00055">
    <property type="entry name" value="EGF_Lam"/>
    <property type="match status" value="1"/>
</dbReference>
<organism evidence="9 10">
    <name type="scientific">Stephanodiscus triporus</name>
    <dbReference type="NCBI Taxonomy" id="2934178"/>
    <lineage>
        <taxon>Eukaryota</taxon>
        <taxon>Sar</taxon>
        <taxon>Stramenopiles</taxon>
        <taxon>Ochrophyta</taxon>
        <taxon>Bacillariophyta</taxon>
        <taxon>Coscinodiscophyceae</taxon>
        <taxon>Thalassiosirophycidae</taxon>
        <taxon>Stephanodiscales</taxon>
        <taxon>Stephanodiscaceae</taxon>
        <taxon>Stephanodiscus</taxon>
    </lineage>
</organism>
<evidence type="ECO:0000313" key="10">
    <source>
        <dbReference type="Proteomes" id="UP001530315"/>
    </source>
</evidence>
<comment type="caution">
    <text evidence="9">The sequence shown here is derived from an EMBL/GenBank/DDBJ whole genome shotgun (WGS) entry which is preliminary data.</text>
</comment>
<evidence type="ECO:0000256" key="3">
    <source>
        <dbReference type="ARBA" id="ARBA00022837"/>
    </source>
</evidence>
<dbReference type="EMBL" id="JALLAZ020000870">
    <property type="protein sequence ID" value="KAL3785801.1"/>
    <property type="molecule type" value="Genomic_DNA"/>
</dbReference>
<sequence length="1895" mass="207821">MGVTSSAIATLLLLFRILPSTKKISAYRIKGSDDENKPFVPYEKGFVQNVQDPAASIENRSPRVNHGHSSSAARLGDGIGTNRLLSCPNMVGPFFYDDEKDSNANGATDYYFCTGDKNGYCDRRSGTCFCNEGYAGESCESCAYPTHFQLGGVCHPKRTCPNDCSHDAGGRCNYVTGVCECSDHRTGDDCSASKCSLFHQFCTHCNDNGCLECEEGWSVVRGNSPSLSWCEPCWRFDPRCRDCNADICTSCVDLLLLSIHRSGRRPQDPPLPIDELRRELSVTVPFGSQQDDAFYDAEHYFLVDDPSLAPLNESAVECHQGLNYDDSITCIPYNLTSHIVCGNHGTITFESPEYAVREDKKQIRLTVQRSGGGVGEVAVSYSIYPMTAGYQDVTSTAYYTTNQTIVFRPGQVRASFLVTINDDRIMETNETFSVHLSKPTGGGRIGTQSRTIVTVIDDDEHRTCSDKSHLGHIGRNLGSIEAGTPHKLNVIAKKCNGDDQAIGGDVMQVEARMIVDRGFDDPVIVGSCYDSDDGTYACNVAATVSGREYELDVYQLVRGGLKGYYYTDNYLSDERLSIIRTDAVVNFTWGGGAVTTFGRDYVSVRWEGYVMPSYSDTYTFWVDADDHVRLWVDGILLIDAWAFSPTSNMLHSELDLTAAKAHEVVMEYREIVGNATARLLWSSTSTGITSIPSDSLFYKEPIQNSPFSFRVIPACPSALKTQAHGEGLYQGIAGKDHVFTINPRDYYGNPLGQMLPEYTKFQGTARIVEDDGVTLGSYLLPVIISYNATNRNYDSVWTPVRSGMYQLNVTLQHIDGTRANESHIFGSPFLIKTSPGATFAAESIAEGGYGNCLLEITSPCPGIYHGMAGEESSFVIHAFDLNRNKRDVGGDEWNVVLSAMGSTKYSIGRIDDLHNGTYRAAVSPIIAGPNMLHITLNNSQIKGSPFRMDVIHGQVVGWSSHIVDEDNVMTMTAMTENSFLIQLADEFGNRALFCDEHPFTTTLVVEGEYIDSDKTRFHHVGGGLYDVSVSMTRSGQRSLSIKLNGSDVKGSPFNISVLPGRFIASSSTANGVGLSRAIAGEEAHFIIQAKDLGGNIQSNNAAQFDVYLSLINSDDLRVVLGRHEDMGDGQHLVKYTCSVSGEYALVVQDKTGENIAGAPFRVTVGPAAMSGPHSIVVGQGLLSGTAGEIAEVRVIGRDKYENLVNHAVEIIEMKMLLKAHHLSDCGDSNEPVGEHSITQLARDIGSGVFVLDYKPFVSGTYELALMTFSPGGLEGSYYSSQDLLPDFLVATLLDKEIEKRFEDDPIGKMIGTASHFGIVWNGKLAADYTETYSIIVRCDGGGHASLQIDGNFIPWKSCDPLISTSISMKASKAVTFSLRYKSLEESSTFVSLTWGSPSVPMEIIPSLNLYHQVHVGEAITHQVQITPNKVYPPQSNAVGVSLTAVSGLEHEFKVECRDSFGNLMLTGGARVKADAIHHQNGGNFHTTILDNNNGTYSVKYIPDATGVYFLSITVDGSPIKGSPFFVNVQPGKTNPRECYLLGVGGGIEGVTGRELVLEFQAMDINRNKRHNGDDNITAVMIPLSVAGHQETLHCNSEYITDGLYSITCSAATHSGSYLLDVGLLVDSGMQPIKSSPFHITIFPGHAFPETTQVIPGGSAELSQTTVKLTSKARQWATFVVGSHDRFKNPLNNGGDHFVARVRGNTVIESSEKRVEVVDQGNGNYIFAYKVSHPSTYSIDVSMVTGTGLIGEYHKNETSFNNYVPDYVVSSEQISFKTLRVSDKKLFRYVRWMGYISFPYTTTFDVEMTGIEGKCKLWIGDNLVLDGGEESSLGSFRAYEHVLYELKIEYSMVIDRLMLQLFWSSKQMRREVIPKQHLFSSLKPIRGSPYHLTVTE</sequence>
<dbReference type="PROSITE" id="PS51820">
    <property type="entry name" value="PA14"/>
    <property type="match status" value="3"/>
</dbReference>
<dbReference type="Pfam" id="PF00630">
    <property type="entry name" value="Filamin"/>
    <property type="match status" value="4"/>
</dbReference>
<comment type="caution">
    <text evidence="4">Lacks conserved residue(s) required for the propagation of feature annotation.</text>
</comment>
<evidence type="ECO:0000259" key="7">
    <source>
        <dbReference type="PROSITE" id="PS50026"/>
    </source>
</evidence>
<dbReference type="Gene3D" id="2.60.40.10">
    <property type="entry name" value="Immunoglobulins"/>
    <property type="match status" value="7"/>
</dbReference>
<name>A0ABD3PDI3_9STRA</name>
<dbReference type="InterPro" id="IPR000742">
    <property type="entry name" value="EGF"/>
</dbReference>
<dbReference type="Proteomes" id="UP001530315">
    <property type="component" value="Unassembled WGS sequence"/>
</dbReference>
<evidence type="ECO:0000256" key="2">
    <source>
        <dbReference type="ARBA" id="ARBA00022737"/>
    </source>
</evidence>
<dbReference type="InterPro" id="IPR037524">
    <property type="entry name" value="PA14/GLEYA"/>
</dbReference>
<dbReference type="SUPFAM" id="SSF141072">
    <property type="entry name" value="CalX-like"/>
    <property type="match status" value="1"/>
</dbReference>
<evidence type="ECO:0000256" key="6">
    <source>
        <dbReference type="SAM" id="SignalP"/>
    </source>
</evidence>
<keyword evidence="2" id="KW-0677">Repeat</keyword>
<dbReference type="PANTHER" id="PTHR38537:SF8">
    <property type="entry name" value="FILAMIN-A"/>
    <property type="match status" value="1"/>
</dbReference>
<keyword evidence="4" id="KW-1015">Disulfide bond</keyword>
<feature type="signal peptide" evidence="6">
    <location>
        <begin position="1"/>
        <end position="26"/>
    </location>
</feature>
<dbReference type="PANTHER" id="PTHR38537">
    <property type="entry name" value="JITTERBUG, ISOFORM N"/>
    <property type="match status" value="1"/>
</dbReference>
<evidence type="ECO:0000256" key="1">
    <source>
        <dbReference type="ARBA" id="ARBA00022729"/>
    </source>
</evidence>
<feature type="disulfide bond" evidence="4">
    <location>
        <begin position="181"/>
        <end position="190"/>
    </location>
</feature>
<evidence type="ECO:0000256" key="5">
    <source>
        <dbReference type="PROSITE-ProRule" id="PRU00087"/>
    </source>
</evidence>
<feature type="domain" description="PA14" evidence="8">
    <location>
        <begin position="556"/>
        <end position="695"/>
    </location>
</feature>
<dbReference type="InterPro" id="IPR014756">
    <property type="entry name" value="Ig_E-set"/>
</dbReference>
<dbReference type="Pfam" id="PF07691">
    <property type="entry name" value="PA14"/>
    <property type="match status" value="1"/>
</dbReference>
<dbReference type="SMART" id="SM00758">
    <property type="entry name" value="PA14"/>
    <property type="match status" value="2"/>
</dbReference>
<dbReference type="InterPro" id="IPR002049">
    <property type="entry name" value="LE_dom"/>
</dbReference>
<feature type="domain" description="PA14" evidence="8">
    <location>
        <begin position="1743"/>
        <end position="1876"/>
    </location>
</feature>
<dbReference type="InterPro" id="IPR003644">
    <property type="entry name" value="Calx_beta"/>
</dbReference>
<keyword evidence="10" id="KW-1185">Reference proteome</keyword>
<keyword evidence="1 6" id="KW-0732">Signal</keyword>
<evidence type="ECO:0008006" key="11">
    <source>
        <dbReference type="Google" id="ProtNLM"/>
    </source>
</evidence>
<reference evidence="9 10" key="1">
    <citation type="submission" date="2024-10" db="EMBL/GenBank/DDBJ databases">
        <title>Updated reference genomes for cyclostephanoid diatoms.</title>
        <authorList>
            <person name="Roberts W.R."/>
            <person name="Alverson A.J."/>
        </authorList>
    </citation>
    <scope>NUCLEOTIDE SEQUENCE [LARGE SCALE GENOMIC DNA]</scope>
    <source>
        <strain evidence="9 10">AJA276-08</strain>
    </source>
</reference>
<dbReference type="InterPro" id="IPR017868">
    <property type="entry name" value="Filamin/ABP280_repeat-like"/>
</dbReference>
<dbReference type="InterPro" id="IPR038081">
    <property type="entry name" value="CalX-like_sf"/>
</dbReference>
<dbReference type="Gene3D" id="2.60.40.2030">
    <property type="match status" value="1"/>
</dbReference>
<feature type="chain" id="PRO_5044741184" description="Staphylococcus aureus surface protein A" evidence="6">
    <location>
        <begin position="27"/>
        <end position="1895"/>
    </location>
</feature>
<evidence type="ECO:0000259" key="8">
    <source>
        <dbReference type="PROSITE" id="PS51820"/>
    </source>
</evidence>
<dbReference type="SUPFAM" id="SSF81296">
    <property type="entry name" value="E set domains"/>
    <property type="match status" value="6"/>
</dbReference>
<dbReference type="PROSITE" id="PS50194">
    <property type="entry name" value="FILAMIN_REPEAT"/>
    <property type="match status" value="5"/>
</dbReference>
<dbReference type="SUPFAM" id="SSF56988">
    <property type="entry name" value="Anthrax protective antigen"/>
    <property type="match status" value="3"/>
</dbReference>
<accession>A0ABD3PDI3</accession>
<dbReference type="Pfam" id="PF03160">
    <property type="entry name" value="Calx-beta"/>
    <property type="match status" value="1"/>
</dbReference>
<dbReference type="PROSITE" id="PS50026">
    <property type="entry name" value="EGF_3"/>
    <property type="match status" value="1"/>
</dbReference>
<dbReference type="Gene3D" id="3.90.182.10">
    <property type="entry name" value="Toxin - Anthrax Protective Antigen,domain 1"/>
    <property type="match status" value="3"/>
</dbReference>
<feature type="repeat" description="Filamin" evidence="5">
    <location>
        <begin position="1064"/>
        <end position="1164"/>
    </location>
</feature>
<gene>
    <name evidence="9" type="ORF">ACHAW5_008665</name>
</gene>